<protein>
    <recommendedName>
        <fullName evidence="4">DNA topoisomerase (ATP-hydrolyzing)</fullName>
        <ecNumber evidence="4">5.6.2.2</ecNumber>
    </recommendedName>
</protein>
<dbReference type="InterPro" id="IPR036890">
    <property type="entry name" value="HATPase_C_sf"/>
</dbReference>
<evidence type="ECO:0000256" key="3">
    <source>
        <dbReference type="ARBA" id="ARBA00011738"/>
    </source>
</evidence>
<evidence type="ECO:0000256" key="8">
    <source>
        <dbReference type="SAM" id="MobiDB-lite"/>
    </source>
</evidence>
<evidence type="ECO:0000256" key="2">
    <source>
        <dbReference type="ARBA" id="ARBA00001946"/>
    </source>
</evidence>
<name>A0ABC9EC93_9POAL</name>
<reference evidence="11" key="1">
    <citation type="submission" date="2024-06" db="EMBL/GenBank/DDBJ databases">
        <authorList>
            <person name="Ryan C."/>
        </authorList>
    </citation>
    <scope>NUCLEOTIDE SEQUENCE [LARGE SCALE GENOMIC DNA]</scope>
</reference>
<accession>A0ABC9EC93</accession>
<evidence type="ECO:0000256" key="1">
    <source>
        <dbReference type="ARBA" id="ARBA00000185"/>
    </source>
</evidence>
<evidence type="ECO:0000256" key="5">
    <source>
        <dbReference type="ARBA" id="ARBA00023029"/>
    </source>
</evidence>
<comment type="catalytic activity">
    <reaction evidence="1">
        <text>ATP-dependent breakage, passage and rejoining of double-stranded DNA.</text>
        <dbReference type="EC" id="5.6.2.2"/>
    </reaction>
</comment>
<evidence type="ECO:0000256" key="4">
    <source>
        <dbReference type="ARBA" id="ARBA00012895"/>
    </source>
</evidence>
<dbReference type="GO" id="GO:0003918">
    <property type="term" value="F:DNA topoisomerase type II (double strand cut, ATP-hydrolyzing) activity"/>
    <property type="evidence" value="ECO:0007669"/>
    <property type="project" value="UniProtKB-EC"/>
</dbReference>
<dbReference type="GO" id="GO:0003677">
    <property type="term" value="F:DNA binding"/>
    <property type="evidence" value="ECO:0007669"/>
    <property type="project" value="UniProtKB-KW"/>
</dbReference>
<dbReference type="SUPFAM" id="SSF54211">
    <property type="entry name" value="Ribosomal protein S5 domain 2-like"/>
    <property type="match status" value="1"/>
</dbReference>
<evidence type="ECO:0000256" key="6">
    <source>
        <dbReference type="ARBA" id="ARBA00023125"/>
    </source>
</evidence>
<evidence type="ECO:0000313" key="10">
    <source>
        <dbReference type="EMBL" id="CAL5055926.1"/>
    </source>
</evidence>
<feature type="compositionally biased region" description="Polar residues" evidence="8">
    <location>
        <begin position="1"/>
        <end position="14"/>
    </location>
</feature>
<dbReference type="PANTHER" id="PTHR10169">
    <property type="entry name" value="DNA TOPOISOMERASE/GYRASE"/>
    <property type="match status" value="1"/>
</dbReference>
<dbReference type="EMBL" id="OZ075114">
    <property type="protein sequence ID" value="CAL5055926.1"/>
    <property type="molecule type" value="Genomic_DNA"/>
</dbReference>
<comment type="subunit">
    <text evidence="3">Homodimer.</text>
</comment>
<dbReference type="Pfam" id="PF00204">
    <property type="entry name" value="DNA_gyraseB"/>
    <property type="match status" value="1"/>
</dbReference>
<dbReference type="PRINTS" id="PR00418">
    <property type="entry name" value="TPI2FAMILY"/>
</dbReference>
<dbReference type="InterPro" id="IPR013506">
    <property type="entry name" value="Topo_IIA_bsu_dom2"/>
</dbReference>
<evidence type="ECO:0000256" key="7">
    <source>
        <dbReference type="ARBA" id="ARBA00023235"/>
    </source>
</evidence>
<dbReference type="InterPro" id="IPR050634">
    <property type="entry name" value="DNA_Topoisomerase_II"/>
</dbReference>
<organism evidence="10 11">
    <name type="scientific">Urochloa decumbens</name>
    <dbReference type="NCBI Taxonomy" id="240449"/>
    <lineage>
        <taxon>Eukaryota</taxon>
        <taxon>Viridiplantae</taxon>
        <taxon>Streptophyta</taxon>
        <taxon>Embryophyta</taxon>
        <taxon>Tracheophyta</taxon>
        <taxon>Spermatophyta</taxon>
        <taxon>Magnoliopsida</taxon>
        <taxon>Liliopsida</taxon>
        <taxon>Poales</taxon>
        <taxon>Poaceae</taxon>
        <taxon>PACMAD clade</taxon>
        <taxon>Panicoideae</taxon>
        <taxon>Panicodae</taxon>
        <taxon>Paniceae</taxon>
        <taxon>Melinidinae</taxon>
        <taxon>Urochloa</taxon>
    </lineage>
</organism>
<comment type="cofactor">
    <cofactor evidence="2">
        <name>Mg(2+)</name>
        <dbReference type="ChEBI" id="CHEBI:18420"/>
    </cofactor>
</comment>
<dbReference type="InterPro" id="IPR020568">
    <property type="entry name" value="Ribosomal_Su5_D2-typ_SF"/>
</dbReference>
<dbReference type="Gene3D" id="3.30.565.10">
    <property type="entry name" value="Histidine kinase-like ATPase, C-terminal domain"/>
    <property type="match status" value="1"/>
</dbReference>
<dbReference type="EC" id="5.6.2.2" evidence="4"/>
<dbReference type="SUPFAM" id="SSF55874">
    <property type="entry name" value="ATPase domain of HSP90 chaperone/DNA topoisomerase II/histidine kinase"/>
    <property type="match status" value="1"/>
</dbReference>
<proteinExistence type="predicted"/>
<sequence>MNLEPQSSSTQNPHAGQGVESPRERILLHPEDYVGSVENRSKELWVYESRSMTRRLVTYVPALYKIFDEILLFAADKKQRDPTMNFLNVVVDASRCHISVYCNGHGIPIDVDQEEGIYMAEMIFGHLSDCDRNAEETTGYGVKLANIFSTEFVVEIFDSRCEKKYKQVSFVNKIATTAGGTHVDYVSNQIAARVAKFLNENLQGVNIVEHEVKRHLCIFINTLMVDPTFDSPTNETLTTPQERFGSCCELSDRFVEIVAECLPAFKQLP</sequence>
<feature type="domain" description="DNA topoisomerase type IIA subunit B" evidence="9">
    <location>
        <begin position="163"/>
        <end position="258"/>
    </location>
</feature>
<keyword evidence="11" id="KW-1185">Reference proteome</keyword>
<keyword evidence="7" id="KW-0413">Isomerase</keyword>
<dbReference type="PANTHER" id="PTHR10169:SF38">
    <property type="entry name" value="DNA TOPOISOMERASE 2"/>
    <property type="match status" value="1"/>
</dbReference>
<keyword evidence="6" id="KW-0238">DNA-binding</keyword>
<feature type="region of interest" description="Disordered" evidence="8">
    <location>
        <begin position="1"/>
        <end position="22"/>
    </location>
</feature>
<evidence type="ECO:0000313" key="11">
    <source>
        <dbReference type="Proteomes" id="UP001497457"/>
    </source>
</evidence>
<dbReference type="AlphaFoldDB" id="A0ABC9EC93"/>
<reference evidence="10 11" key="2">
    <citation type="submission" date="2024-10" db="EMBL/GenBank/DDBJ databases">
        <authorList>
            <person name="Ryan C."/>
        </authorList>
    </citation>
    <scope>NUCLEOTIDE SEQUENCE [LARGE SCALE GENOMIC DNA]</scope>
</reference>
<dbReference type="Proteomes" id="UP001497457">
    <property type="component" value="Chromosome 4rd"/>
</dbReference>
<evidence type="ECO:0000259" key="9">
    <source>
        <dbReference type="Pfam" id="PF00204"/>
    </source>
</evidence>
<gene>
    <name evidence="10" type="ORF">URODEC1_LOCUS94732</name>
</gene>
<keyword evidence="5" id="KW-0799">Topoisomerase</keyword>